<dbReference type="Pfam" id="PF01464">
    <property type="entry name" value="SLT"/>
    <property type="match status" value="1"/>
</dbReference>
<dbReference type="AlphaFoldDB" id="A0A1V4QGI0"/>
<dbReference type="SUPFAM" id="SSF48452">
    <property type="entry name" value="TPR-like"/>
    <property type="match status" value="2"/>
</dbReference>
<dbReference type="CDD" id="cd13401">
    <property type="entry name" value="Slt70-like"/>
    <property type="match status" value="1"/>
</dbReference>
<comment type="caution">
    <text evidence="5">The sequence shown here is derived from an EMBL/GenBank/DDBJ whole genome shotgun (WGS) entry which is preliminary data.</text>
</comment>
<dbReference type="GO" id="GO:0042597">
    <property type="term" value="C:periplasmic space"/>
    <property type="evidence" value="ECO:0007669"/>
    <property type="project" value="InterPro"/>
</dbReference>
<name>A0A1V4QGI0_UNCW3</name>
<dbReference type="InterPro" id="IPR011990">
    <property type="entry name" value="TPR-like_helical_dom_sf"/>
</dbReference>
<dbReference type="PANTHER" id="PTHR37423">
    <property type="entry name" value="SOLUBLE LYTIC MUREIN TRANSGLYCOSYLASE-RELATED"/>
    <property type="match status" value="1"/>
</dbReference>
<dbReference type="SUPFAM" id="SSF53955">
    <property type="entry name" value="Lysozyme-like"/>
    <property type="match status" value="1"/>
</dbReference>
<evidence type="ECO:0000256" key="1">
    <source>
        <dbReference type="ARBA" id="ARBA00007734"/>
    </source>
</evidence>
<proteinExistence type="inferred from homology"/>
<dbReference type="GO" id="GO:0004553">
    <property type="term" value="F:hydrolase activity, hydrolyzing O-glycosyl compounds"/>
    <property type="evidence" value="ECO:0007669"/>
    <property type="project" value="InterPro"/>
</dbReference>
<dbReference type="InterPro" id="IPR023346">
    <property type="entry name" value="Lysozyme-like_dom_sf"/>
</dbReference>
<dbReference type="EMBL" id="MUKB01000015">
    <property type="protein sequence ID" value="OPX18424.1"/>
    <property type="molecule type" value="Genomic_DNA"/>
</dbReference>
<dbReference type="InterPro" id="IPR019734">
    <property type="entry name" value="TPR_rpt"/>
</dbReference>
<dbReference type="InterPro" id="IPR008258">
    <property type="entry name" value="Transglycosylase_SLT_dom_1"/>
</dbReference>
<dbReference type="GO" id="GO:0008933">
    <property type="term" value="F:peptidoglycan lytic transglycosylase activity"/>
    <property type="evidence" value="ECO:0007669"/>
    <property type="project" value="InterPro"/>
</dbReference>
<sequence>MHRLLLVIFFVISCPRYGLKKLPEKICIDTARQVYKQDPLYAYTLLKNINSPTYNQEKAKLLLKIYLNQREYERAAALLDSMPEINDLNPFQKNMLLLKTQRWQKLLTTTQDSLIKAIAYYRLNDYDRALNFFNPGSELNDYCILYQARCYYELKNFDKVLEVLFLKDTDTDYLQNDYRSIILETLLEIDDLNIIKNMAGRLKKKSLEEYVLLRTYEKKGWRRKAKKIGRSLIKRYPKSPGAYYALSLLKAHTRDDYKSFGKVCYYHNDYERAVKYLKKAKKDSEVNYYLGKIYYCKKNYNKALKYFTRSKRPSAYYYRGRIYEDMALYQKAIDIYDSLKLLYPQNTFTIRGQKRKAFLLEDIGDTLQAVATFLDLNEKNTKFRAAMQLYRIGSLQKALEILEEYDTPDFLYWRIRIKERLGEPTDSLKEYLHSEYPFSYYTLLKEKHSIPVDTIPIEIWIASLGDTTVSFSRSDSLHLKRALRYFELNELQYGEKELDKIEPKNGAELLYLSRLCAEYGVDRRSIIYALRLKRMADKQGKKRIPVELLNLLYPVRYAITIYEEKSEISLCLAMIWQESLFDPDAVSPAQAQGLMQIIPQTATLISQDLGIDDYTLFNPCVSIKFGWHYFSKLMEEFNSIPLSLAGYNAGPIRVRRWLAENNNSETDQFIELIPYNETRNYVKSVLKREVIYRAILNRD</sequence>
<dbReference type="InterPro" id="IPR000189">
    <property type="entry name" value="Transglyc_AS"/>
</dbReference>
<keyword evidence="3" id="KW-0802">TPR repeat</keyword>
<feature type="repeat" description="TPR" evidence="3">
    <location>
        <begin position="313"/>
        <end position="346"/>
    </location>
</feature>
<dbReference type="Gene3D" id="1.10.530.10">
    <property type="match status" value="1"/>
</dbReference>
<evidence type="ECO:0000256" key="3">
    <source>
        <dbReference type="PROSITE-ProRule" id="PRU00339"/>
    </source>
</evidence>
<evidence type="ECO:0000313" key="5">
    <source>
        <dbReference type="EMBL" id="OPX18424.1"/>
    </source>
</evidence>
<dbReference type="Gene3D" id="1.25.40.10">
    <property type="entry name" value="Tetratricopeptide repeat domain"/>
    <property type="match status" value="3"/>
</dbReference>
<dbReference type="GO" id="GO:0000270">
    <property type="term" value="P:peptidoglycan metabolic process"/>
    <property type="evidence" value="ECO:0007669"/>
    <property type="project" value="InterPro"/>
</dbReference>
<dbReference type="SMART" id="SM00028">
    <property type="entry name" value="TPR"/>
    <property type="match status" value="3"/>
</dbReference>
<dbReference type="PROSITE" id="PS50005">
    <property type="entry name" value="TPR"/>
    <property type="match status" value="1"/>
</dbReference>
<dbReference type="GO" id="GO:0016020">
    <property type="term" value="C:membrane"/>
    <property type="evidence" value="ECO:0007669"/>
    <property type="project" value="InterPro"/>
</dbReference>
<dbReference type="Proteomes" id="UP000191663">
    <property type="component" value="Unassembled WGS sequence"/>
</dbReference>
<dbReference type="PROSITE" id="PS00922">
    <property type="entry name" value="TRANSGLYCOSYLASE"/>
    <property type="match status" value="1"/>
</dbReference>
<dbReference type="Pfam" id="PF13174">
    <property type="entry name" value="TPR_6"/>
    <property type="match status" value="1"/>
</dbReference>
<dbReference type="InterPro" id="IPR008939">
    <property type="entry name" value="Lytic_TGlycosylase_superhlx_U"/>
</dbReference>
<evidence type="ECO:0000313" key="6">
    <source>
        <dbReference type="Proteomes" id="UP000191663"/>
    </source>
</evidence>
<evidence type="ECO:0000259" key="4">
    <source>
        <dbReference type="Pfam" id="PF01464"/>
    </source>
</evidence>
<dbReference type="SUPFAM" id="SSF48435">
    <property type="entry name" value="Bacterial muramidases"/>
    <property type="match status" value="1"/>
</dbReference>
<reference evidence="6" key="1">
    <citation type="submission" date="2017-01" db="EMBL/GenBank/DDBJ databases">
        <title>Novel pathways for hydrocarbon cycling and metabolic interdependencies in hydrothermal sediment communities.</title>
        <authorList>
            <person name="Dombrowski N."/>
            <person name="Seitz K."/>
            <person name="Teske A."/>
            <person name="Baker B."/>
        </authorList>
    </citation>
    <scope>NUCLEOTIDE SEQUENCE [LARGE SCALE GENOMIC DNA]</scope>
</reference>
<organism evidence="5 6">
    <name type="scientific">candidate division WOR-3 bacterium 4484_100</name>
    <dbReference type="NCBI Taxonomy" id="1936077"/>
    <lineage>
        <taxon>Bacteria</taxon>
        <taxon>Bacteria division WOR-3</taxon>
    </lineage>
</organism>
<dbReference type="PANTHER" id="PTHR37423:SF2">
    <property type="entry name" value="MEMBRANE-BOUND LYTIC MUREIN TRANSGLYCOSYLASE C"/>
    <property type="match status" value="1"/>
</dbReference>
<gene>
    <name evidence="5" type="ORF">BXT86_01320</name>
</gene>
<keyword evidence="2" id="KW-0732">Signal</keyword>
<evidence type="ECO:0000256" key="2">
    <source>
        <dbReference type="ARBA" id="ARBA00022729"/>
    </source>
</evidence>
<comment type="similarity">
    <text evidence="1">Belongs to the transglycosylase Slt family.</text>
</comment>
<protein>
    <recommendedName>
        <fullName evidence="4">Transglycosylase SLT domain-containing protein</fullName>
    </recommendedName>
</protein>
<feature type="domain" description="Transglycosylase SLT" evidence="4">
    <location>
        <begin position="564"/>
        <end position="669"/>
    </location>
</feature>
<accession>A0A1V4QGI0</accession>